<sequence length="258" mass="29536">MLLIICAIFVLLILYFFIKNKLNSGKHPKLNSFDFDKLLQEHVIFYQNLGIEEKTKFKNALNEFLEHTDIEGVGTEITDLDRVLIASSAVIPVFSFAGWRYKNLRNVILYPDTFNGQYQYEGEDRGILGMVGTGYMNGQMLLSRAALVQGFSKNNGKHNTAIHEFVHLLDKSDGSTDGIPEILMAHDYSIPWLKMMHQEMRKIEKGKSDIDSYALTNEAEFLAVVSEYFFEKSGAFEKNHPELYNILSKMFLQDPAKD</sequence>
<dbReference type="PANTHER" id="PTHR30164:SF2">
    <property type="entry name" value="PROTEIN MTFA"/>
    <property type="match status" value="1"/>
</dbReference>
<name>A0ABS1BKT3_9SPHI</name>
<dbReference type="CDD" id="cd20169">
    <property type="entry name" value="Peptidase_M90_mtfA"/>
    <property type="match status" value="1"/>
</dbReference>
<dbReference type="EMBL" id="JAEHFY010000014">
    <property type="protein sequence ID" value="MBK0383500.1"/>
    <property type="molecule type" value="Genomic_DNA"/>
</dbReference>
<keyword evidence="2" id="KW-1185">Reference proteome</keyword>
<dbReference type="Gene3D" id="1.10.472.150">
    <property type="entry name" value="Glucose-regulated metallo-peptidase M90, N-terminal domain"/>
    <property type="match status" value="1"/>
</dbReference>
<comment type="caution">
    <text evidence="1">The sequence shown here is derived from an EMBL/GenBank/DDBJ whole genome shotgun (WGS) entry which is preliminary data.</text>
</comment>
<evidence type="ECO:0000313" key="1">
    <source>
        <dbReference type="EMBL" id="MBK0383500.1"/>
    </source>
</evidence>
<protein>
    <submittedName>
        <fullName evidence="1">Zinc-dependent peptidase</fullName>
    </submittedName>
</protein>
<reference evidence="1 2" key="1">
    <citation type="submission" date="2020-12" db="EMBL/GenBank/DDBJ databases">
        <title>Bacterial novel species Pedobacter sp. SD-b isolated from soil.</title>
        <authorList>
            <person name="Jung H.-Y."/>
        </authorList>
    </citation>
    <scope>NUCLEOTIDE SEQUENCE [LARGE SCALE GENOMIC DNA]</scope>
    <source>
        <strain evidence="1 2">SD-b</strain>
    </source>
</reference>
<dbReference type="InterPro" id="IPR010384">
    <property type="entry name" value="MtfA_fam"/>
</dbReference>
<dbReference type="RefSeq" id="WP_200586307.1">
    <property type="nucleotide sequence ID" value="NZ_JAEHFY010000014.1"/>
</dbReference>
<dbReference type="SUPFAM" id="SSF55486">
    <property type="entry name" value="Metalloproteases ('zincins'), catalytic domain"/>
    <property type="match status" value="1"/>
</dbReference>
<dbReference type="Proteomes" id="UP000660024">
    <property type="component" value="Unassembled WGS sequence"/>
</dbReference>
<proteinExistence type="predicted"/>
<dbReference type="Pfam" id="PF06167">
    <property type="entry name" value="Peptidase_M90"/>
    <property type="match status" value="1"/>
</dbReference>
<dbReference type="InterPro" id="IPR024079">
    <property type="entry name" value="MetalloPept_cat_dom_sf"/>
</dbReference>
<accession>A0ABS1BKT3</accession>
<organism evidence="1 2">
    <name type="scientific">Pedobacter segetis</name>
    <dbReference type="NCBI Taxonomy" id="2793069"/>
    <lineage>
        <taxon>Bacteria</taxon>
        <taxon>Pseudomonadati</taxon>
        <taxon>Bacteroidota</taxon>
        <taxon>Sphingobacteriia</taxon>
        <taxon>Sphingobacteriales</taxon>
        <taxon>Sphingobacteriaceae</taxon>
        <taxon>Pedobacter</taxon>
    </lineage>
</organism>
<dbReference type="Gene3D" id="3.40.390.10">
    <property type="entry name" value="Collagenase (Catalytic Domain)"/>
    <property type="match status" value="1"/>
</dbReference>
<gene>
    <name evidence="1" type="ORF">I5M32_11080</name>
</gene>
<dbReference type="InterPro" id="IPR042252">
    <property type="entry name" value="MtfA_N"/>
</dbReference>
<dbReference type="PANTHER" id="PTHR30164">
    <property type="entry name" value="MTFA PEPTIDASE"/>
    <property type="match status" value="1"/>
</dbReference>
<evidence type="ECO:0000313" key="2">
    <source>
        <dbReference type="Proteomes" id="UP000660024"/>
    </source>
</evidence>